<name>A0A1H9FEV7_9RHOB</name>
<keyword evidence="1" id="KW-1133">Transmembrane helix</keyword>
<gene>
    <name evidence="2" type="ORF">SAMN04488092_10646</name>
</gene>
<organism evidence="2 3">
    <name type="scientific">Thalassovita taeanensis</name>
    <dbReference type="NCBI Taxonomy" id="657014"/>
    <lineage>
        <taxon>Bacteria</taxon>
        <taxon>Pseudomonadati</taxon>
        <taxon>Pseudomonadota</taxon>
        <taxon>Alphaproteobacteria</taxon>
        <taxon>Rhodobacterales</taxon>
        <taxon>Roseobacteraceae</taxon>
        <taxon>Thalassovita</taxon>
    </lineage>
</organism>
<reference evidence="2 3" key="1">
    <citation type="submission" date="2016-10" db="EMBL/GenBank/DDBJ databases">
        <authorList>
            <person name="de Groot N.N."/>
        </authorList>
    </citation>
    <scope>NUCLEOTIDE SEQUENCE [LARGE SCALE GENOMIC DNA]</scope>
    <source>
        <strain evidence="2 3">DSM 22007</strain>
    </source>
</reference>
<protein>
    <recommendedName>
        <fullName evidence="4">DUF1523 domain-containing protein</fullName>
    </recommendedName>
</protein>
<dbReference type="AlphaFoldDB" id="A0A1H9FEV7"/>
<keyword evidence="1" id="KW-0472">Membrane</keyword>
<dbReference type="RefSeq" id="WP_090269755.1">
    <property type="nucleotide sequence ID" value="NZ_FOEP01000006.1"/>
</dbReference>
<dbReference type="Proteomes" id="UP000198634">
    <property type="component" value="Unassembled WGS sequence"/>
</dbReference>
<dbReference type="STRING" id="657014.SAMN04488092_10646"/>
<sequence length="215" mass="25332">MRYIKWSFLAVLALIVFATFHYLLPQHDVVRITSTEVIRTDFSRFNRIFYAQADAGATENETRDIRLINAVRPNGRVIVYRNEDTGWIWPPYFKFDSSNLQAEAHDESSTRDAPRWVSVTHYGWRNEFFSIYPNAVGVKVVDGPDVKIVPWFNIVFLSLLALALLMIRRMWMQFRERSIDPMVESMEDKWDDAGDSLAEKRGRMSRWLDSWKTKK</sequence>
<dbReference type="InterPro" id="IPR011088">
    <property type="entry name" value="Phage_phiNM3_A0EWY4"/>
</dbReference>
<feature type="transmembrane region" description="Helical" evidence="1">
    <location>
        <begin position="148"/>
        <end position="167"/>
    </location>
</feature>
<dbReference type="Pfam" id="PF07509">
    <property type="entry name" value="DUF1523"/>
    <property type="match status" value="1"/>
</dbReference>
<proteinExistence type="predicted"/>
<dbReference type="EMBL" id="FOEP01000006">
    <property type="protein sequence ID" value="SEQ35828.1"/>
    <property type="molecule type" value="Genomic_DNA"/>
</dbReference>
<keyword evidence="1" id="KW-0812">Transmembrane</keyword>
<evidence type="ECO:0000256" key="1">
    <source>
        <dbReference type="SAM" id="Phobius"/>
    </source>
</evidence>
<evidence type="ECO:0008006" key="4">
    <source>
        <dbReference type="Google" id="ProtNLM"/>
    </source>
</evidence>
<evidence type="ECO:0000313" key="3">
    <source>
        <dbReference type="Proteomes" id="UP000198634"/>
    </source>
</evidence>
<accession>A0A1H9FEV7</accession>
<dbReference type="OrthoDB" id="5354324at2"/>
<evidence type="ECO:0000313" key="2">
    <source>
        <dbReference type="EMBL" id="SEQ35828.1"/>
    </source>
</evidence>
<keyword evidence="3" id="KW-1185">Reference proteome</keyword>